<feature type="non-terminal residue" evidence="2">
    <location>
        <position position="1"/>
    </location>
</feature>
<dbReference type="AlphaFoldDB" id="A0AA38FZW8"/>
<protein>
    <submittedName>
        <fullName evidence="2">Uncharacterized protein</fullName>
    </submittedName>
</protein>
<proteinExistence type="predicted"/>
<dbReference type="EMBL" id="JAHRHJ020000006">
    <property type="protein sequence ID" value="KAH9312735.1"/>
    <property type="molecule type" value="Genomic_DNA"/>
</dbReference>
<feature type="non-terminal residue" evidence="2">
    <location>
        <position position="131"/>
    </location>
</feature>
<gene>
    <name evidence="2" type="ORF">KI387_027770</name>
</gene>
<reference evidence="2 3" key="1">
    <citation type="journal article" date="2021" name="Nat. Plants">
        <title>The Taxus genome provides insights into paclitaxel biosynthesis.</title>
        <authorList>
            <person name="Xiong X."/>
            <person name="Gou J."/>
            <person name="Liao Q."/>
            <person name="Li Y."/>
            <person name="Zhou Q."/>
            <person name="Bi G."/>
            <person name="Li C."/>
            <person name="Du R."/>
            <person name="Wang X."/>
            <person name="Sun T."/>
            <person name="Guo L."/>
            <person name="Liang H."/>
            <person name="Lu P."/>
            <person name="Wu Y."/>
            <person name="Zhang Z."/>
            <person name="Ro D.K."/>
            <person name="Shang Y."/>
            <person name="Huang S."/>
            <person name="Yan J."/>
        </authorList>
    </citation>
    <scope>NUCLEOTIDE SEQUENCE [LARGE SCALE GENOMIC DNA]</scope>
    <source>
        <strain evidence="2">Ta-2019</strain>
    </source>
</reference>
<dbReference type="Proteomes" id="UP000824469">
    <property type="component" value="Unassembled WGS sequence"/>
</dbReference>
<evidence type="ECO:0000256" key="1">
    <source>
        <dbReference type="SAM" id="MobiDB-lite"/>
    </source>
</evidence>
<feature type="compositionally biased region" description="Acidic residues" evidence="1">
    <location>
        <begin position="34"/>
        <end position="45"/>
    </location>
</feature>
<organism evidence="2 3">
    <name type="scientific">Taxus chinensis</name>
    <name type="common">Chinese yew</name>
    <name type="synonym">Taxus wallichiana var. chinensis</name>
    <dbReference type="NCBI Taxonomy" id="29808"/>
    <lineage>
        <taxon>Eukaryota</taxon>
        <taxon>Viridiplantae</taxon>
        <taxon>Streptophyta</taxon>
        <taxon>Embryophyta</taxon>
        <taxon>Tracheophyta</taxon>
        <taxon>Spermatophyta</taxon>
        <taxon>Pinopsida</taxon>
        <taxon>Pinidae</taxon>
        <taxon>Conifers II</taxon>
        <taxon>Cupressales</taxon>
        <taxon>Taxaceae</taxon>
        <taxon>Taxus</taxon>
    </lineage>
</organism>
<evidence type="ECO:0000313" key="3">
    <source>
        <dbReference type="Proteomes" id="UP000824469"/>
    </source>
</evidence>
<feature type="region of interest" description="Disordered" evidence="1">
    <location>
        <begin position="1"/>
        <end position="48"/>
    </location>
</feature>
<accession>A0AA38FZW8</accession>
<keyword evidence="3" id="KW-1185">Reference proteome</keyword>
<sequence length="131" mass="13572">EKSSITTMGGGRDATISSDSDSLDATIATSSWSAEEESGNSEVDDSVYAPMGSPVLCADKLKECRQVGGELGFPQNIVIPVETCQSTTESLLSVLGGIQFSKAGGDCDSTFARLEGEGSNTEVGFEGNHPE</sequence>
<evidence type="ECO:0000313" key="2">
    <source>
        <dbReference type="EMBL" id="KAH9312735.1"/>
    </source>
</evidence>
<name>A0AA38FZW8_TAXCH</name>
<comment type="caution">
    <text evidence="2">The sequence shown here is derived from an EMBL/GenBank/DDBJ whole genome shotgun (WGS) entry which is preliminary data.</text>
</comment>